<evidence type="ECO:0000256" key="1">
    <source>
        <dbReference type="SAM" id="MobiDB-lite"/>
    </source>
</evidence>
<feature type="region of interest" description="Disordered" evidence="1">
    <location>
        <begin position="1"/>
        <end position="27"/>
    </location>
</feature>
<dbReference type="Proteomes" id="UP000054845">
    <property type="component" value="Unassembled WGS sequence"/>
</dbReference>
<evidence type="ECO:0000313" key="2">
    <source>
        <dbReference type="EMBL" id="CEH14516.1"/>
    </source>
</evidence>
<reference evidence="2 3" key="1">
    <citation type="submission" date="2014-09" db="EMBL/GenBank/DDBJ databases">
        <authorList>
            <person name="Magalhaes I.L.F."/>
            <person name="Oliveira U."/>
            <person name="Santos F.R."/>
            <person name="Vidigal T.H.D.A."/>
            <person name="Brescovit A.D."/>
            <person name="Santos A.J."/>
        </authorList>
    </citation>
    <scope>NUCLEOTIDE SEQUENCE [LARGE SCALE GENOMIC DNA]</scope>
</reference>
<protein>
    <submittedName>
        <fullName evidence="2">Uncharacterized protein</fullName>
    </submittedName>
</protein>
<name>A0A0P1BG57_9BASI</name>
<dbReference type="AlphaFoldDB" id="A0A0P1BG57"/>
<sequence>MAVQRSSRLAPISSSASARTDSSSPHFNVHAGFGIVATQRQRCKSSDKHKSIHGCPQSLMCIERRSTTQAADHLAASLALCPPKFRLAGDSLSR</sequence>
<accession>A0A0P1BG57</accession>
<evidence type="ECO:0000313" key="3">
    <source>
        <dbReference type="Proteomes" id="UP000054845"/>
    </source>
</evidence>
<proteinExistence type="predicted"/>
<dbReference type="EMBL" id="CCYA01000243">
    <property type="protein sequence ID" value="CEH14516.1"/>
    <property type="molecule type" value="Genomic_DNA"/>
</dbReference>
<keyword evidence="3" id="KW-1185">Reference proteome</keyword>
<feature type="compositionally biased region" description="Low complexity" evidence="1">
    <location>
        <begin position="1"/>
        <end position="24"/>
    </location>
</feature>
<organism evidence="2 3">
    <name type="scientific">Ceraceosorus bombacis</name>
    <dbReference type="NCBI Taxonomy" id="401625"/>
    <lineage>
        <taxon>Eukaryota</taxon>
        <taxon>Fungi</taxon>
        <taxon>Dikarya</taxon>
        <taxon>Basidiomycota</taxon>
        <taxon>Ustilaginomycotina</taxon>
        <taxon>Exobasidiomycetes</taxon>
        <taxon>Ceraceosorales</taxon>
        <taxon>Ceraceosoraceae</taxon>
        <taxon>Ceraceosorus</taxon>
    </lineage>
</organism>